<protein>
    <recommendedName>
        <fullName evidence="2">DUF192 domain-containing protein</fullName>
    </recommendedName>
</protein>
<proteinExistence type="predicted"/>
<dbReference type="InterPro" id="IPR038695">
    <property type="entry name" value="Saro_0823-like_sf"/>
</dbReference>
<dbReference type="PANTHER" id="PTHR37953:SF1">
    <property type="entry name" value="UPF0127 PROTEIN MJ1496"/>
    <property type="match status" value="1"/>
</dbReference>
<organism evidence="1">
    <name type="scientific">hydrothermal vent metagenome</name>
    <dbReference type="NCBI Taxonomy" id="652676"/>
    <lineage>
        <taxon>unclassified sequences</taxon>
        <taxon>metagenomes</taxon>
        <taxon>ecological metagenomes</taxon>
    </lineage>
</organism>
<dbReference type="PANTHER" id="PTHR37953">
    <property type="entry name" value="UPF0127 PROTEIN MJ1496"/>
    <property type="match status" value="1"/>
</dbReference>
<dbReference type="EMBL" id="UOEJ01000052">
    <property type="protein sequence ID" value="VAV93842.1"/>
    <property type="molecule type" value="Genomic_DNA"/>
</dbReference>
<reference evidence="1" key="1">
    <citation type="submission" date="2018-06" db="EMBL/GenBank/DDBJ databases">
        <authorList>
            <person name="Zhirakovskaya E."/>
        </authorList>
    </citation>
    <scope>NUCLEOTIDE SEQUENCE</scope>
</reference>
<evidence type="ECO:0008006" key="2">
    <source>
        <dbReference type="Google" id="ProtNLM"/>
    </source>
</evidence>
<accession>A0A3B0RQA9</accession>
<dbReference type="InterPro" id="IPR003795">
    <property type="entry name" value="DUF192"/>
</dbReference>
<dbReference type="AlphaFoldDB" id="A0A3B0RQA9"/>
<evidence type="ECO:0000313" key="1">
    <source>
        <dbReference type="EMBL" id="VAV93842.1"/>
    </source>
</evidence>
<dbReference type="Gene3D" id="2.60.120.1140">
    <property type="entry name" value="Protein of unknown function DUF192"/>
    <property type="match status" value="1"/>
</dbReference>
<gene>
    <name evidence="1" type="ORF">MNBD_ALPHA01-818</name>
</gene>
<dbReference type="Pfam" id="PF02643">
    <property type="entry name" value="DUF192"/>
    <property type="match status" value="1"/>
</dbReference>
<name>A0A3B0RQA9_9ZZZZ</name>
<sequence>MTFVSSANAETEKKITFELSELSILSGRKGHNFTVELAVTMPQRARGLMYRKYMPPRNGMLFLFEEKQMVTMWMENTYISLDIIFIDQKGTIVHIAKSAAPMSRDYIHSTVPVISVLELNGGATDRLKIQAGDRIIHPFFNQ</sequence>